<keyword evidence="2" id="KW-1003">Cell membrane</keyword>
<feature type="transmembrane region" description="Helical" evidence="7">
    <location>
        <begin position="256"/>
        <end position="276"/>
    </location>
</feature>
<evidence type="ECO:0000259" key="8">
    <source>
        <dbReference type="Pfam" id="PF01292"/>
    </source>
</evidence>
<feature type="transmembrane region" description="Helical" evidence="7">
    <location>
        <begin position="310"/>
        <end position="330"/>
    </location>
</feature>
<dbReference type="OrthoDB" id="9795587at2"/>
<dbReference type="InterPro" id="IPR011577">
    <property type="entry name" value="Cyt_b561_bac/Ni-Hgenase"/>
</dbReference>
<dbReference type="Gene3D" id="1.20.950.20">
    <property type="entry name" value="Transmembrane di-heme cytochromes, Chain C"/>
    <property type="match status" value="1"/>
</dbReference>
<dbReference type="KEGG" id="lyd:D7I47_14105"/>
<keyword evidence="5 7" id="KW-0472">Membrane</keyword>
<feature type="transmembrane region" description="Helical" evidence="7">
    <location>
        <begin position="456"/>
        <end position="485"/>
    </location>
</feature>
<proteinExistence type="predicted"/>
<feature type="transmembrane region" description="Helical" evidence="7">
    <location>
        <begin position="412"/>
        <end position="436"/>
    </location>
</feature>
<keyword evidence="10" id="KW-1185">Reference proteome</keyword>
<feature type="region of interest" description="Disordered" evidence="6">
    <location>
        <begin position="1"/>
        <end position="26"/>
    </location>
</feature>
<reference evidence="10" key="1">
    <citation type="submission" date="2018-09" db="EMBL/GenBank/DDBJ databases">
        <title>Genome sequencing of strain 2DFWR-13.</title>
        <authorList>
            <person name="Heo J."/>
            <person name="Kim S.-J."/>
            <person name="Kwon S.-W."/>
        </authorList>
    </citation>
    <scope>NUCLEOTIDE SEQUENCE [LARGE SCALE GENOMIC DNA]</scope>
    <source>
        <strain evidence="10">2DFWR-13</strain>
    </source>
</reference>
<organism evidence="9 10">
    <name type="scientific">Protaetiibacter intestinalis</name>
    <dbReference type="NCBI Taxonomy" id="2419774"/>
    <lineage>
        <taxon>Bacteria</taxon>
        <taxon>Bacillati</taxon>
        <taxon>Actinomycetota</taxon>
        <taxon>Actinomycetes</taxon>
        <taxon>Micrococcales</taxon>
        <taxon>Microbacteriaceae</taxon>
        <taxon>Protaetiibacter</taxon>
    </lineage>
</organism>
<dbReference type="AlphaFoldDB" id="A0A387BDZ5"/>
<feature type="domain" description="Cytochrome b561 bacterial/Ni-hydrogenase" evidence="8">
    <location>
        <begin position="255"/>
        <end position="437"/>
    </location>
</feature>
<evidence type="ECO:0000313" key="9">
    <source>
        <dbReference type="EMBL" id="AYF99276.1"/>
    </source>
</evidence>
<dbReference type="EMBL" id="CP032630">
    <property type="protein sequence ID" value="AYF99276.1"/>
    <property type="molecule type" value="Genomic_DNA"/>
</dbReference>
<dbReference type="GO" id="GO:0005886">
    <property type="term" value="C:plasma membrane"/>
    <property type="evidence" value="ECO:0007669"/>
    <property type="project" value="UniProtKB-SubCell"/>
</dbReference>
<comment type="subcellular location">
    <subcellularLocation>
        <location evidence="1">Cell membrane</location>
        <topology evidence="1">Multi-pass membrane protein</topology>
    </subcellularLocation>
</comment>
<dbReference type="GO" id="GO:0022904">
    <property type="term" value="P:respiratory electron transport chain"/>
    <property type="evidence" value="ECO:0007669"/>
    <property type="project" value="InterPro"/>
</dbReference>
<feature type="compositionally biased region" description="Basic and acidic residues" evidence="6">
    <location>
        <begin position="178"/>
        <end position="191"/>
    </location>
</feature>
<evidence type="ECO:0000256" key="3">
    <source>
        <dbReference type="ARBA" id="ARBA00022692"/>
    </source>
</evidence>
<feature type="transmembrane region" description="Helical" evidence="7">
    <location>
        <begin position="370"/>
        <end position="391"/>
    </location>
</feature>
<evidence type="ECO:0000313" key="10">
    <source>
        <dbReference type="Proteomes" id="UP000278886"/>
    </source>
</evidence>
<feature type="compositionally biased region" description="Low complexity" evidence="6">
    <location>
        <begin position="162"/>
        <end position="171"/>
    </location>
</feature>
<evidence type="ECO:0000256" key="4">
    <source>
        <dbReference type="ARBA" id="ARBA00022989"/>
    </source>
</evidence>
<evidence type="ECO:0000256" key="6">
    <source>
        <dbReference type="SAM" id="MobiDB-lite"/>
    </source>
</evidence>
<dbReference type="Pfam" id="PF01292">
    <property type="entry name" value="Ni_hydr_CYTB"/>
    <property type="match status" value="1"/>
</dbReference>
<protein>
    <submittedName>
        <fullName evidence="9">Cytochrome b/b6 domain-containing protein</fullName>
    </submittedName>
</protein>
<dbReference type="InterPro" id="IPR016174">
    <property type="entry name" value="Di-haem_cyt_TM"/>
</dbReference>
<dbReference type="GO" id="GO:0009055">
    <property type="term" value="F:electron transfer activity"/>
    <property type="evidence" value="ECO:0007669"/>
    <property type="project" value="InterPro"/>
</dbReference>
<name>A0A387BDZ5_9MICO</name>
<dbReference type="Proteomes" id="UP000278886">
    <property type="component" value="Chromosome"/>
</dbReference>
<gene>
    <name evidence="9" type="ORF">D7I47_14105</name>
</gene>
<evidence type="ECO:0000256" key="1">
    <source>
        <dbReference type="ARBA" id="ARBA00004651"/>
    </source>
</evidence>
<sequence>MALHDTARRQGLPRTPGGGPWPPRSLAHTAAAVAPVAELHTAAAQDAPAVAALVATADAPARTVRQGLPRVPGGAPWPEAATRTLPAVTTPAPVAAATVAPVPAAAAPGSTVLQRRGLPRTAGGEPWPAARPIPVPVTAAPAVAAEPIPAPDVSLAAPPSPTTAAAGASAVPPAPRRIYRDLPREPEREPRRYRGRTAGQWAGIVIIGGGGLLFAGVMAVLFVRWLLSTPPLQDFLTNYPGEYHLPEWAPVGIPTWLSWAHFFNVFLMVLIIRSGWQIRTDQRPSAFWTPKWNPQRKISLTIWFHQALDLLWILNGVIFVVLLFVTGQWVKIVPTSWEVFPNALSAGLQYVSLDWPTENGWVNYNSLQQLTYFATVFLAAPLAAATGVRMSGLWPGNAPKLSKAYPVEVARAIHFPVMLYFVVFIIFHVALVLATGALRNLNHLYAGQDAVNWTGFWIFAASIVVIIGGVIAARPLVIAPIASLFGRVGR</sequence>
<feature type="region of interest" description="Disordered" evidence="6">
    <location>
        <begin position="156"/>
        <end position="191"/>
    </location>
</feature>
<evidence type="ECO:0000256" key="2">
    <source>
        <dbReference type="ARBA" id="ARBA00022475"/>
    </source>
</evidence>
<accession>A0A387BDZ5</accession>
<keyword evidence="4 7" id="KW-1133">Transmembrane helix</keyword>
<evidence type="ECO:0000256" key="7">
    <source>
        <dbReference type="SAM" id="Phobius"/>
    </source>
</evidence>
<evidence type="ECO:0000256" key="5">
    <source>
        <dbReference type="ARBA" id="ARBA00023136"/>
    </source>
</evidence>
<dbReference type="SUPFAM" id="SSF81342">
    <property type="entry name" value="Transmembrane di-heme cytochromes"/>
    <property type="match status" value="1"/>
</dbReference>
<feature type="transmembrane region" description="Helical" evidence="7">
    <location>
        <begin position="201"/>
        <end position="227"/>
    </location>
</feature>
<keyword evidence="3 7" id="KW-0812">Transmembrane</keyword>